<reference evidence="13" key="1">
    <citation type="submission" date="2018-05" db="EMBL/GenBank/DDBJ databases">
        <authorList>
            <person name="Lanie J.A."/>
            <person name="Ng W.-L."/>
            <person name="Kazmierczak K.M."/>
            <person name="Andrzejewski T.M."/>
            <person name="Davidsen T.M."/>
            <person name="Wayne K.J."/>
            <person name="Tettelin H."/>
            <person name="Glass J.I."/>
            <person name="Rusch D."/>
            <person name="Podicherti R."/>
            <person name="Tsui H.-C.T."/>
            <person name="Winkler M.E."/>
        </authorList>
    </citation>
    <scope>NUCLEOTIDE SEQUENCE</scope>
</reference>
<name>A0A381RWG8_9ZZZZ</name>
<evidence type="ECO:0000256" key="4">
    <source>
        <dbReference type="ARBA" id="ARBA00016452"/>
    </source>
</evidence>
<keyword evidence="5" id="KW-0813">Transport</keyword>
<dbReference type="GO" id="GO:0005886">
    <property type="term" value="C:plasma membrane"/>
    <property type="evidence" value="ECO:0007669"/>
    <property type="project" value="UniProtKB-SubCell"/>
</dbReference>
<keyword evidence="6" id="KW-1003">Cell membrane</keyword>
<evidence type="ECO:0000256" key="7">
    <source>
        <dbReference type="ARBA" id="ARBA00022519"/>
    </source>
</evidence>
<dbReference type="PIRSF" id="PIRSF002764">
    <property type="entry name" value="CcmB"/>
    <property type="match status" value="1"/>
</dbReference>
<evidence type="ECO:0000256" key="11">
    <source>
        <dbReference type="ARBA" id="ARBA00023136"/>
    </source>
</evidence>
<feature type="transmembrane region" description="Helical" evidence="12">
    <location>
        <begin position="126"/>
        <end position="147"/>
    </location>
</feature>
<dbReference type="PANTHER" id="PTHR30070">
    <property type="entry name" value="HEME EXPORTER PROTEIN B"/>
    <property type="match status" value="1"/>
</dbReference>
<accession>A0A381RWG8</accession>
<evidence type="ECO:0000256" key="3">
    <source>
        <dbReference type="ARBA" id="ARBA00010544"/>
    </source>
</evidence>
<feature type="transmembrane region" description="Helical" evidence="12">
    <location>
        <begin position="21"/>
        <end position="45"/>
    </location>
</feature>
<sequence length="220" mass="24580">MFWLLVRKDLLLESRTKEITVSMLAFGLATVLIYALAFSASPAIYRSFAPGLFWVIILFASALGLHRMFVLEKEFDAFSLSISAPVDRGIIFLAKWISGTILLIISETVIIPPFVMFMGLSLPNNWLIMIMIIIIGNLGIMAVGSLVSGLAMRAKMSEILLPILLFPLVSPLLIASVKATNGWFQGIPFMNWQFWVLLMITFVVVFALLGYTIFDHITEE</sequence>
<dbReference type="GO" id="GO:1903607">
    <property type="term" value="P:cytochrome c biosynthetic process"/>
    <property type="evidence" value="ECO:0007669"/>
    <property type="project" value="TreeGrafter"/>
</dbReference>
<keyword evidence="11 12" id="KW-0472">Membrane</keyword>
<gene>
    <name evidence="13" type="ORF">METZ01_LOCUS48202</name>
</gene>
<dbReference type="PANTHER" id="PTHR30070:SF1">
    <property type="entry name" value="CYTOCHROME C BIOGENESIS B-RELATED"/>
    <property type="match status" value="1"/>
</dbReference>
<evidence type="ECO:0000313" key="13">
    <source>
        <dbReference type="EMBL" id="SUZ95348.1"/>
    </source>
</evidence>
<evidence type="ECO:0000256" key="1">
    <source>
        <dbReference type="ARBA" id="ARBA00002442"/>
    </source>
</evidence>
<organism evidence="13">
    <name type="scientific">marine metagenome</name>
    <dbReference type="NCBI Taxonomy" id="408172"/>
    <lineage>
        <taxon>unclassified sequences</taxon>
        <taxon>metagenomes</taxon>
        <taxon>ecological metagenomes</taxon>
    </lineage>
</organism>
<dbReference type="EMBL" id="UINC01002317">
    <property type="protein sequence ID" value="SUZ95348.1"/>
    <property type="molecule type" value="Genomic_DNA"/>
</dbReference>
<keyword evidence="8 12" id="KW-0812">Transmembrane</keyword>
<evidence type="ECO:0000256" key="2">
    <source>
        <dbReference type="ARBA" id="ARBA00004429"/>
    </source>
</evidence>
<keyword evidence="10 12" id="KW-1133">Transmembrane helix</keyword>
<comment type="similarity">
    <text evidence="3">Belongs to the CcmB/CycW/HelB family.</text>
</comment>
<dbReference type="InterPro" id="IPR003544">
    <property type="entry name" value="Cyt_c_biogenesis_CcmB"/>
</dbReference>
<evidence type="ECO:0000256" key="9">
    <source>
        <dbReference type="ARBA" id="ARBA00022748"/>
    </source>
</evidence>
<dbReference type="AlphaFoldDB" id="A0A381RWG8"/>
<feature type="transmembrane region" description="Helical" evidence="12">
    <location>
        <begin position="159"/>
        <end position="180"/>
    </location>
</feature>
<feature type="transmembrane region" description="Helical" evidence="12">
    <location>
        <begin position="51"/>
        <end position="70"/>
    </location>
</feature>
<dbReference type="GO" id="GO:0017004">
    <property type="term" value="P:cytochrome complex assembly"/>
    <property type="evidence" value="ECO:0007669"/>
    <property type="project" value="UniProtKB-KW"/>
</dbReference>
<comment type="subcellular location">
    <subcellularLocation>
        <location evidence="2">Cell inner membrane</location>
        <topology evidence="2">Multi-pass membrane protein</topology>
    </subcellularLocation>
</comment>
<feature type="transmembrane region" description="Helical" evidence="12">
    <location>
        <begin position="90"/>
        <end position="114"/>
    </location>
</feature>
<feature type="transmembrane region" description="Helical" evidence="12">
    <location>
        <begin position="192"/>
        <end position="214"/>
    </location>
</feature>
<keyword evidence="7" id="KW-0997">Cell inner membrane</keyword>
<dbReference type="Pfam" id="PF03379">
    <property type="entry name" value="CcmB"/>
    <property type="match status" value="1"/>
</dbReference>
<evidence type="ECO:0000256" key="10">
    <source>
        <dbReference type="ARBA" id="ARBA00022989"/>
    </source>
</evidence>
<proteinExistence type="inferred from homology"/>
<dbReference type="GO" id="GO:0015232">
    <property type="term" value="F:heme transmembrane transporter activity"/>
    <property type="evidence" value="ECO:0007669"/>
    <property type="project" value="InterPro"/>
</dbReference>
<evidence type="ECO:0000256" key="6">
    <source>
        <dbReference type="ARBA" id="ARBA00022475"/>
    </source>
</evidence>
<evidence type="ECO:0000256" key="5">
    <source>
        <dbReference type="ARBA" id="ARBA00022448"/>
    </source>
</evidence>
<dbReference type="InterPro" id="IPR026031">
    <property type="entry name" value="Cyt_c_CcmB_bac"/>
</dbReference>
<evidence type="ECO:0000256" key="12">
    <source>
        <dbReference type="SAM" id="Phobius"/>
    </source>
</evidence>
<comment type="function">
    <text evidence="1">Required for the export of heme to the periplasm for the biogenesis of c-type cytochromes.</text>
</comment>
<keyword evidence="9" id="KW-0201">Cytochrome c-type biogenesis</keyword>
<evidence type="ECO:0000256" key="8">
    <source>
        <dbReference type="ARBA" id="ARBA00022692"/>
    </source>
</evidence>
<protein>
    <recommendedName>
        <fullName evidence="4">Heme exporter protein B</fullName>
    </recommendedName>
</protein>